<dbReference type="Gene3D" id="3.40.50.2000">
    <property type="entry name" value="Glycogen Phosphorylase B"/>
    <property type="match status" value="2"/>
</dbReference>
<keyword evidence="6" id="KW-1185">Reference proteome</keyword>
<name>A0A2Z7BMK2_9LAMI</name>
<dbReference type="GO" id="GO:0035251">
    <property type="term" value="F:UDP-glucosyltransferase activity"/>
    <property type="evidence" value="ECO:0007669"/>
    <property type="project" value="InterPro"/>
</dbReference>
<dbReference type="PANTHER" id="PTHR48048">
    <property type="entry name" value="GLYCOSYLTRANSFERASE"/>
    <property type="match status" value="1"/>
</dbReference>
<protein>
    <recommendedName>
        <fullName evidence="4">Glycosyltransferase</fullName>
        <ecNumber evidence="4">2.4.1.-</ecNumber>
    </recommendedName>
</protein>
<evidence type="ECO:0000256" key="1">
    <source>
        <dbReference type="ARBA" id="ARBA00009995"/>
    </source>
</evidence>
<evidence type="ECO:0000256" key="3">
    <source>
        <dbReference type="RuleBase" id="RU003718"/>
    </source>
</evidence>
<sequence length="483" mass="53592">MKTELVIIPAPGLSHLASTVEAAKLLLQRDCRLAITFLIMKFPNDNIVDSYTQKLASDPDSASFRMINLPNQEVAPSETFLSDIIDTQISNVRNTLSELLRQQSSARLAGIMVDMFCTRFVDVADEFGLPSYIFFTSSASAFGLFSHLTSLRFEHNQDLTQYEKSDVELSVPCISVKVPAKVLPLVMVVEGPLTEGIFDCFRRFGRFKGVLINTFYELEPYAIQSLSNGKSPKVYPIGPVLNLTHQVGSSKIQSGDGGEIMKWLDFQPESSVVFLCFGSRGTFEVPQVKEIAAALERSGHRFLWSLRKPPPPVKGRPMPTDYEDFDGVLPEGFLERTKGRGKLIGWAPQMEVLSHPAVGGFVSHCGWNSTLESVWSGVPMATLPLSAEQQLNAFQLVKEFRMAEAIRVDYMKDYRMGAGAEAEVVGSEEIEAAIRRLMEAEGSGGVREKVRRMHKESRLALEEGGSSYNAQISFIEDVIKNVD</sequence>
<reference evidence="5 6" key="1">
    <citation type="journal article" date="2015" name="Proc. Natl. Acad. Sci. U.S.A.">
        <title>The resurrection genome of Boea hygrometrica: A blueprint for survival of dehydration.</title>
        <authorList>
            <person name="Xiao L."/>
            <person name="Yang G."/>
            <person name="Zhang L."/>
            <person name="Yang X."/>
            <person name="Zhao S."/>
            <person name="Ji Z."/>
            <person name="Zhou Q."/>
            <person name="Hu M."/>
            <person name="Wang Y."/>
            <person name="Chen M."/>
            <person name="Xu Y."/>
            <person name="Jin H."/>
            <person name="Xiao X."/>
            <person name="Hu G."/>
            <person name="Bao F."/>
            <person name="Hu Y."/>
            <person name="Wan P."/>
            <person name="Li L."/>
            <person name="Deng X."/>
            <person name="Kuang T."/>
            <person name="Xiang C."/>
            <person name="Zhu J.K."/>
            <person name="Oliver M.J."/>
            <person name="He Y."/>
        </authorList>
    </citation>
    <scope>NUCLEOTIDE SEQUENCE [LARGE SCALE GENOMIC DNA]</scope>
    <source>
        <strain evidence="6">cv. XS01</strain>
    </source>
</reference>
<gene>
    <name evidence="5" type="ORF">F511_20184</name>
</gene>
<dbReference type="EMBL" id="KV005027">
    <property type="protein sequence ID" value="KZV34619.1"/>
    <property type="molecule type" value="Genomic_DNA"/>
</dbReference>
<keyword evidence="3" id="KW-0328">Glycosyltransferase</keyword>
<dbReference type="Pfam" id="PF00201">
    <property type="entry name" value="UDPGT"/>
    <property type="match status" value="1"/>
</dbReference>
<organism evidence="5 6">
    <name type="scientific">Dorcoceras hygrometricum</name>
    <dbReference type="NCBI Taxonomy" id="472368"/>
    <lineage>
        <taxon>Eukaryota</taxon>
        <taxon>Viridiplantae</taxon>
        <taxon>Streptophyta</taxon>
        <taxon>Embryophyta</taxon>
        <taxon>Tracheophyta</taxon>
        <taxon>Spermatophyta</taxon>
        <taxon>Magnoliopsida</taxon>
        <taxon>eudicotyledons</taxon>
        <taxon>Gunneridae</taxon>
        <taxon>Pentapetalae</taxon>
        <taxon>asterids</taxon>
        <taxon>lamiids</taxon>
        <taxon>Lamiales</taxon>
        <taxon>Gesneriaceae</taxon>
        <taxon>Didymocarpoideae</taxon>
        <taxon>Trichosporeae</taxon>
        <taxon>Loxocarpinae</taxon>
        <taxon>Dorcoceras</taxon>
    </lineage>
</organism>
<comment type="similarity">
    <text evidence="1 3">Belongs to the UDP-glycosyltransferase family.</text>
</comment>
<dbReference type="PROSITE" id="PS00375">
    <property type="entry name" value="UDPGT"/>
    <property type="match status" value="1"/>
</dbReference>
<dbReference type="AlphaFoldDB" id="A0A2Z7BMK2"/>
<keyword evidence="2 3" id="KW-0808">Transferase</keyword>
<dbReference type="FunFam" id="3.40.50.2000:FF:000056">
    <property type="entry name" value="Glycosyltransferase"/>
    <property type="match status" value="1"/>
</dbReference>
<evidence type="ECO:0000313" key="5">
    <source>
        <dbReference type="EMBL" id="KZV34619.1"/>
    </source>
</evidence>
<evidence type="ECO:0000256" key="2">
    <source>
        <dbReference type="ARBA" id="ARBA00022679"/>
    </source>
</evidence>
<evidence type="ECO:0000313" key="6">
    <source>
        <dbReference type="Proteomes" id="UP000250235"/>
    </source>
</evidence>
<dbReference type="Proteomes" id="UP000250235">
    <property type="component" value="Unassembled WGS sequence"/>
</dbReference>
<dbReference type="InterPro" id="IPR035595">
    <property type="entry name" value="UDP_glycos_trans_CS"/>
</dbReference>
<dbReference type="PANTHER" id="PTHR48048:SF45">
    <property type="entry name" value="GLYCOSYLTRANSFERASE"/>
    <property type="match status" value="1"/>
</dbReference>
<dbReference type="InterPro" id="IPR002213">
    <property type="entry name" value="UDP_glucos_trans"/>
</dbReference>
<dbReference type="EC" id="2.4.1.-" evidence="4"/>
<proteinExistence type="inferred from homology"/>
<dbReference type="CDD" id="cd03784">
    <property type="entry name" value="GT1_Gtf-like"/>
    <property type="match status" value="1"/>
</dbReference>
<dbReference type="OrthoDB" id="5835829at2759"/>
<evidence type="ECO:0000256" key="4">
    <source>
        <dbReference type="RuleBase" id="RU362057"/>
    </source>
</evidence>
<accession>A0A2Z7BMK2</accession>
<dbReference type="SUPFAM" id="SSF53756">
    <property type="entry name" value="UDP-Glycosyltransferase/glycogen phosphorylase"/>
    <property type="match status" value="1"/>
</dbReference>
<dbReference type="InterPro" id="IPR050481">
    <property type="entry name" value="UDP-glycosyltransf_plant"/>
</dbReference>